<evidence type="ECO:0000256" key="5">
    <source>
        <dbReference type="ARBA" id="ARBA00023237"/>
    </source>
</evidence>
<name>A0A1W2DX21_9SPHI</name>
<dbReference type="Gene3D" id="1.25.40.390">
    <property type="match status" value="1"/>
</dbReference>
<dbReference type="InterPro" id="IPR012944">
    <property type="entry name" value="SusD_RagB_dom"/>
</dbReference>
<keyword evidence="9" id="KW-1185">Reference proteome</keyword>
<dbReference type="GO" id="GO:0009279">
    <property type="term" value="C:cell outer membrane"/>
    <property type="evidence" value="ECO:0007669"/>
    <property type="project" value="UniProtKB-SubCell"/>
</dbReference>
<evidence type="ECO:0000313" key="9">
    <source>
        <dbReference type="Proteomes" id="UP000192756"/>
    </source>
</evidence>
<proteinExistence type="inferred from homology"/>
<comment type="similarity">
    <text evidence="2">Belongs to the SusD family.</text>
</comment>
<dbReference type="AlphaFoldDB" id="A0A1W2DX21"/>
<keyword evidence="5" id="KW-0998">Cell outer membrane</keyword>
<feature type="domain" description="SusD-like N-terminal" evidence="7">
    <location>
        <begin position="86"/>
        <end position="207"/>
    </location>
</feature>
<dbReference type="PROSITE" id="PS51257">
    <property type="entry name" value="PROKAR_LIPOPROTEIN"/>
    <property type="match status" value="1"/>
</dbReference>
<accession>A0A1W2DX21</accession>
<evidence type="ECO:0000256" key="2">
    <source>
        <dbReference type="ARBA" id="ARBA00006275"/>
    </source>
</evidence>
<keyword evidence="4" id="KW-0472">Membrane</keyword>
<dbReference type="STRING" id="151894.SAMN04488524_4216"/>
<feature type="domain" description="RagB/SusD" evidence="6">
    <location>
        <begin position="363"/>
        <end position="472"/>
    </location>
</feature>
<evidence type="ECO:0000313" key="8">
    <source>
        <dbReference type="EMBL" id="SMD02145.1"/>
    </source>
</evidence>
<dbReference type="EMBL" id="FWXT01000004">
    <property type="protein sequence ID" value="SMD02145.1"/>
    <property type="molecule type" value="Genomic_DNA"/>
</dbReference>
<evidence type="ECO:0000256" key="1">
    <source>
        <dbReference type="ARBA" id="ARBA00004442"/>
    </source>
</evidence>
<evidence type="ECO:0000256" key="3">
    <source>
        <dbReference type="ARBA" id="ARBA00022729"/>
    </source>
</evidence>
<evidence type="ECO:0000259" key="6">
    <source>
        <dbReference type="Pfam" id="PF07980"/>
    </source>
</evidence>
<dbReference type="Proteomes" id="UP000192756">
    <property type="component" value="Unassembled WGS sequence"/>
</dbReference>
<evidence type="ECO:0000256" key="4">
    <source>
        <dbReference type="ARBA" id="ARBA00023136"/>
    </source>
</evidence>
<dbReference type="Pfam" id="PF07980">
    <property type="entry name" value="SusD_RagB"/>
    <property type="match status" value="1"/>
</dbReference>
<comment type="subcellular location">
    <subcellularLocation>
        <location evidence="1">Cell outer membrane</location>
    </subcellularLocation>
</comment>
<protein>
    <submittedName>
        <fullName evidence="8">SusD family protein</fullName>
    </submittedName>
</protein>
<dbReference type="SUPFAM" id="SSF48452">
    <property type="entry name" value="TPR-like"/>
    <property type="match status" value="1"/>
</dbReference>
<reference evidence="9" key="1">
    <citation type="submission" date="2017-04" db="EMBL/GenBank/DDBJ databases">
        <authorList>
            <person name="Varghese N."/>
            <person name="Submissions S."/>
        </authorList>
    </citation>
    <scope>NUCLEOTIDE SEQUENCE [LARGE SCALE GENOMIC DNA]</scope>
    <source>
        <strain evidence="9">DSM 12126</strain>
    </source>
</reference>
<sequence length="483" mass="55109">MIKFIKYSFLLLFIALIGCKDMLDIKPVHSMTPKSLEDFEAVLLGGYPRSDFFIKTDMLTDNVYVNFNAEVQPSQEVERWFTFSSSLIAPGTQSDPYWGQMYKSIYYANSVLDNLKGMSVKPEQKALFEQVQGEAYALRAYSYFYLINFYADVYSPANLSLPGVPMPLTAEDVNVNAGNNVRTPIGDVWNQIVKDIELATGLLTGKKITDRYRFSYNVLQLFRARVDLMMGNYESAITYAGSVINNYPLADLSGIEKRITDNGFKGALAYNFGFVDTQVNKELMFFVGGRANGNPYYYSTGSVKPTEQLLNLSTRYGNVSDYRQLIFDHFEENAAQVIKMGKTVYKMYAAQDLYWYYVGFKASEAYLIRAEAQARLNKSDLALNDINSILKSRMRKDFVKTLKVSDFADNAAVLDRVLEERRLELAFDAGFRFMDLRRLGKPKIEHVFKDARVFTLEKNDPHYIMQIPPSESENSTGMPLNPR</sequence>
<dbReference type="InterPro" id="IPR011990">
    <property type="entry name" value="TPR-like_helical_dom_sf"/>
</dbReference>
<dbReference type="InterPro" id="IPR033985">
    <property type="entry name" value="SusD-like_N"/>
</dbReference>
<keyword evidence="3" id="KW-0732">Signal</keyword>
<dbReference type="Pfam" id="PF14322">
    <property type="entry name" value="SusD-like_3"/>
    <property type="match status" value="1"/>
</dbReference>
<gene>
    <name evidence="8" type="ORF">SAMN04488524_4216</name>
</gene>
<organism evidence="8 9">
    <name type="scientific">Pedobacter africanus</name>
    <dbReference type="NCBI Taxonomy" id="151894"/>
    <lineage>
        <taxon>Bacteria</taxon>
        <taxon>Pseudomonadati</taxon>
        <taxon>Bacteroidota</taxon>
        <taxon>Sphingobacteriia</taxon>
        <taxon>Sphingobacteriales</taxon>
        <taxon>Sphingobacteriaceae</taxon>
        <taxon>Pedobacter</taxon>
    </lineage>
</organism>
<evidence type="ECO:0000259" key="7">
    <source>
        <dbReference type="Pfam" id="PF14322"/>
    </source>
</evidence>